<dbReference type="OrthoDB" id="10251136at2759"/>
<dbReference type="InterPro" id="IPR027417">
    <property type="entry name" value="P-loop_NTPase"/>
</dbReference>
<dbReference type="PANTHER" id="PTHR23074">
    <property type="entry name" value="AAA DOMAIN-CONTAINING"/>
    <property type="match status" value="1"/>
</dbReference>
<dbReference type="FunFam" id="3.40.50.300:FF:000093">
    <property type="entry name" value="Fidgetin-like 1"/>
    <property type="match status" value="1"/>
</dbReference>
<dbReference type="GO" id="GO:0005813">
    <property type="term" value="C:centrosome"/>
    <property type="evidence" value="ECO:0007669"/>
    <property type="project" value="UniProtKB-ARBA"/>
</dbReference>
<dbReference type="AlphaFoldDB" id="A0A6P6XX68"/>
<protein>
    <submittedName>
        <fullName evidence="8">Fidgetin-like protein 1</fullName>
    </submittedName>
</protein>
<keyword evidence="3 4" id="KW-0067">ATP-binding</keyword>
<dbReference type="InterPro" id="IPR003960">
    <property type="entry name" value="ATPase_AAA_CS"/>
</dbReference>
<evidence type="ECO:0000256" key="5">
    <source>
        <dbReference type="SAM" id="MobiDB-lite"/>
    </source>
</evidence>
<dbReference type="GO" id="GO:0005524">
    <property type="term" value="F:ATP binding"/>
    <property type="evidence" value="ECO:0007669"/>
    <property type="project" value="UniProtKB-KW"/>
</dbReference>
<dbReference type="InterPro" id="IPR041569">
    <property type="entry name" value="AAA_lid_3"/>
</dbReference>
<dbReference type="InterPro" id="IPR003593">
    <property type="entry name" value="AAA+_ATPase"/>
</dbReference>
<evidence type="ECO:0000256" key="2">
    <source>
        <dbReference type="ARBA" id="ARBA00022741"/>
    </source>
</evidence>
<dbReference type="OMA" id="HECHERD"/>
<evidence type="ECO:0000256" key="4">
    <source>
        <dbReference type="RuleBase" id="RU003651"/>
    </source>
</evidence>
<dbReference type="InterPro" id="IPR050304">
    <property type="entry name" value="MT-severing_AAA_ATPase"/>
</dbReference>
<dbReference type="InParanoid" id="A0A6P6XX68"/>
<feature type="domain" description="AAA+ ATPase" evidence="6">
    <location>
        <begin position="390"/>
        <end position="526"/>
    </location>
</feature>
<evidence type="ECO:0000256" key="1">
    <source>
        <dbReference type="ARBA" id="ARBA00006914"/>
    </source>
</evidence>
<dbReference type="Pfam" id="PF00004">
    <property type="entry name" value="AAA"/>
    <property type="match status" value="1"/>
</dbReference>
<evidence type="ECO:0000259" key="6">
    <source>
        <dbReference type="SMART" id="SM00382"/>
    </source>
</evidence>
<dbReference type="FunFam" id="1.10.8.60:FF:000022">
    <property type="entry name" value="Fidgetin like 1"/>
    <property type="match status" value="1"/>
</dbReference>
<dbReference type="GO" id="GO:0008568">
    <property type="term" value="F:microtubule severing ATPase activity"/>
    <property type="evidence" value="ECO:0007669"/>
    <property type="project" value="UniProtKB-ARBA"/>
</dbReference>
<sequence length="629" mass="71822">MDFELEYRYALECELNSESQRNCDQIRNQLIQLVASQRLLPSASYNERLKDLLREYSSEIDKKTGLNTFIDSSFEIVQHECHERDDFSVDKWRSTLKKKLDNGDLVRNKSFDKMKEISEKFRKFNRERLISLLVEDESNDNSPEPNNDDMNDDSDSKNIRPYSNQIQQQQRQAMVKSSPTRVSGLFRKKTTQTNGFTRALFTRNTTSSQSSCNSDAQSDCNSISSQESNKSEHHLMPIDTLPVIKESLNECYDDDDDSDKNQSPVEIVATNKKSEFITGLEIHLVNQIQNDEIPKEKAQEIIDNVRKEKLNTFKDPMVAATSTNSTLINDERLKGIEPSMIELIQNEIIANLDNTDWSNIAGLEYAKSTIQQVAILPLKRPDLFTGLRSPPKGILLFGPPGTGKTMIGRCIASQAKATFFSITSSTLTSKWIGDGEKTMKTLFQVARCLRPSVIFIDEIDSLLTSRSDSEHEASRRMKTEFLSQFDGLSNQTNEGLLVIGTTNRPHEIDEAVRRRFAARLYVPLPDRMARKQMLFNNLKNEKHSLTDEQIDSIAERTESFSGSDIKILCCEASMVSISEITDRLSDIDKEEIREICFSDFEQALQRIKPSFSRDDLGIYESWNEKYGSN</sequence>
<organism evidence="7 8">
    <name type="scientific">Dermatophagoides pteronyssinus</name>
    <name type="common">European house dust mite</name>
    <dbReference type="NCBI Taxonomy" id="6956"/>
    <lineage>
        <taxon>Eukaryota</taxon>
        <taxon>Metazoa</taxon>
        <taxon>Ecdysozoa</taxon>
        <taxon>Arthropoda</taxon>
        <taxon>Chelicerata</taxon>
        <taxon>Arachnida</taxon>
        <taxon>Acari</taxon>
        <taxon>Acariformes</taxon>
        <taxon>Sarcoptiformes</taxon>
        <taxon>Astigmata</taxon>
        <taxon>Psoroptidia</taxon>
        <taxon>Analgoidea</taxon>
        <taxon>Pyroglyphidae</taxon>
        <taxon>Dermatophagoidinae</taxon>
        <taxon>Dermatophagoides</taxon>
    </lineage>
</organism>
<accession>A0A6P6XX68</accession>
<dbReference type="PANTHER" id="PTHR23074:SF17">
    <property type="entry name" value="FIDGETIN-LIKE PROTEIN 1"/>
    <property type="match status" value="1"/>
</dbReference>
<dbReference type="SUPFAM" id="SSF52540">
    <property type="entry name" value="P-loop containing nucleoside triphosphate hydrolases"/>
    <property type="match status" value="1"/>
</dbReference>
<dbReference type="Gene3D" id="1.10.8.60">
    <property type="match status" value="1"/>
</dbReference>
<dbReference type="GO" id="GO:0016887">
    <property type="term" value="F:ATP hydrolysis activity"/>
    <property type="evidence" value="ECO:0007669"/>
    <property type="project" value="InterPro"/>
</dbReference>
<evidence type="ECO:0000256" key="3">
    <source>
        <dbReference type="ARBA" id="ARBA00022840"/>
    </source>
</evidence>
<dbReference type="GO" id="GO:0051013">
    <property type="term" value="P:microtubule severing"/>
    <property type="evidence" value="ECO:0007669"/>
    <property type="project" value="UniProtKB-ARBA"/>
</dbReference>
<feature type="region of interest" description="Disordered" evidence="5">
    <location>
        <begin position="202"/>
        <end position="232"/>
    </location>
</feature>
<keyword evidence="2 4" id="KW-0547">Nucleotide-binding</keyword>
<feature type="compositionally biased region" description="Low complexity" evidence="5">
    <location>
        <begin position="207"/>
        <end position="222"/>
    </location>
</feature>
<evidence type="ECO:0000313" key="8">
    <source>
        <dbReference type="RefSeq" id="XP_027196504.1"/>
    </source>
</evidence>
<comment type="similarity">
    <text evidence="1 4">Belongs to the AAA ATPase family.</text>
</comment>
<name>A0A6P6XX68_DERPT</name>
<feature type="compositionally biased region" description="Polar residues" evidence="5">
    <location>
        <begin position="161"/>
        <end position="181"/>
    </location>
</feature>
<dbReference type="Gene3D" id="3.40.50.300">
    <property type="entry name" value="P-loop containing nucleotide triphosphate hydrolases"/>
    <property type="match status" value="1"/>
</dbReference>
<dbReference type="Proteomes" id="UP000515146">
    <property type="component" value="Unplaced"/>
</dbReference>
<dbReference type="FunCoup" id="A0A6P6XX68">
    <property type="interactions" value="648"/>
</dbReference>
<dbReference type="GO" id="GO:0031114">
    <property type="term" value="P:regulation of microtubule depolymerization"/>
    <property type="evidence" value="ECO:0007669"/>
    <property type="project" value="UniProtKB-ARBA"/>
</dbReference>
<dbReference type="KEGG" id="dpte:113790991"/>
<keyword evidence="7" id="KW-1185">Reference proteome</keyword>
<evidence type="ECO:0000313" key="7">
    <source>
        <dbReference type="Proteomes" id="UP000515146"/>
    </source>
</evidence>
<dbReference type="PROSITE" id="PS00674">
    <property type="entry name" value="AAA"/>
    <property type="match status" value="1"/>
</dbReference>
<dbReference type="InterPro" id="IPR003959">
    <property type="entry name" value="ATPase_AAA_core"/>
</dbReference>
<reference evidence="8" key="1">
    <citation type="submission" date="2025-08" db="UniProtKB">
        <authorList>
            <consortium name="RefSeq"/>
        </authorList>
    </citation>
    <scope>IDENTIFICATION</scope>
    <source>
        <strain evidence="8">Airmid</strain>
    </source>
</reference>
<dbReference type="SMART" id="SM00382">
    <property type="entry name" value="AAA"/>
    <property type="match status" value="1"/>
</dbReference>
<dbReference type="RefSeq" id="XP_027196504.1">
    <property type="nucleotide sequence ID" value="XM_027340703.1"/>
</dbReference>
<dbReference type="Pfam" id="PF17862">
    <property type="entry name" value="AAA_lid_3"/>
    <property type="match status" value="1"/>
</dbReference>
<gene>
    <name evidence="8" type="primary">LOC113790991</name>
</gene>
<dbReference type="GO" id="GO:0000070">
    <property type="term" value="P:mitotic sister chromatid segregation"/>
    <property type="evidence" value="ECO:0007669"/>
    <property type="project" value="UniProtKB-ARBA"/>
</dbReference>
<proteinExistence type="inferred from homology"/>
<feature type="region of interest" description="Disordered" evidence="5">
    <location>
        <begin position="134"/>
        <end position="189"/>
    </location>
</feature>